<dbReference type="EMBL" id="DF820466">
    <property type="protein sequence ID" value="GAK57995.1"/>
    <property type="molecule type" value="Genomic_DNA"/>
</dbReference>
<name>A0A081C090_VECG1</name>
<evidence type="ECO:0000313" key="2">
    <source>
        <dbReference type="EMBL" id="GAK57995.1"/>
    </source>
</evidence>
<proteinExistence type="predicted"/>
<dbReference type="AlphaFoldDB" id="A0A081C090"/>
<organism evidence="2">
    <name type="scientific">Vecturithrix granuli</name>
    <dbReference type="NCBI Taxonomy" id="1499967"/>
    <lineage>
        <taxon>Bacteria</taxon>
        <taxon>Candidatus Moduliflexota</taxon>
        <taxon>Candidatus Vecturitrichia</taxon>
        <taxon>Candidatus Vecturitrichales</taxon>
        <taxon>Candidatus Vecturitrichaceae</taxon>
        <taxon>Candidatus Vecturithrix</taxon>
    </lineage>
</organism>
<dbReference type="Proteomes" id="UP000030661">
    <property type="component" value="Unassembled WGS sequence"/>
</dbReference>
<feature type="domain" description="Putative restriction endonuclease" evidence="1">
    <location>
        <begin position="1"/>
        <end position="53"/>
    </location>
</feature>
<keyword evidence="3" id="KW-1185">Reference proteome</keyword>
<reference evidence="2" key="1">
    <citation type="journal article" date="2015" name="PeerJ">
        <title>First genomic representation of candidate bacterial phylum KSB3 points to enhanced environmental sensing as a trigger of wastewater bulking.</title>
        <authorList>
            <person name="Sekiguchi Y."/>
            <person name="Ohashi A."/>
            <person name="Parks D.H."/>
            <person name="Yamauchi T."/>
            <person name="Tyson G.W."/>
            <person name="Hugenholtz P."/>
        </authorList>
    </citation>
    <scope>NUCLEOTIDE SEQUENCE [LARGE SCALE GENOMIC DNA]</scope>
</reference>
<dbReference type="SUPFAM" id="SSF52980">
    <property type="entry name" value="Restriction endonuclease-like"/>
    <property type="match status" value="1"/>
</dbReference>
<dbReference type="HOGENOM" id="CLU_2491508_0_0_0"/>
<dbReference type="InterPro" id="IPR008538">
    <property type="entry name" value="Uma2"/>
</dbReference>
<evidence type="ECO:0000313" key="3">
    <source>
        <dbReference type="Proteomes" id="UP000030661"/>
    </source>
</evidence>
<gene>
    <name evidence="2" type="ORF">U27_04968</name>
</gene>
<dbReference type="InterPro" id="IPR011335">
    <property type="entry name" value="Restrct_endonuc-II-like"/>
</dbReference>
<dbReference type="Pfam" id="PF05685">
    <property type="entry name" value="Uma2"/>
    <property type="match status" value="1"/>
</dbReference>
<sequence length="86" mass="9844">MYRRNGVQEYVVWQLYENQVVWFILQAGHYVALTPDDDGILRSRVFPGLWLAVNDLLAGNLAQVLAIVQQGVQTDEHNAFIQKMKA</sequence>
<dbReference type="STRING" id="1499967.U27_04968"/>
<protein>
    <recommendedName>
        <fullName evidence="1">Putative restriction endonuclease domain-containing protein</fullName>
    </recommendedName>
</protein>
<accession>A0A081C090</accession>
<dbReference type="eggNOG" id="COG4636">
    <property type="taxonomic scope" value="Bacteria"/>
</dbReference>
<evidence type="ECO:0000259" key="1">
    <source>
        <dbReference type="Pfam" id="PF05685"/>
    </source>
</evidence>